<evidence type="ECO:0000256" key="2">
    <source>
        <dbReference type="ARBA" id="ARBA00022475"/>
    </source>
</evidence>
<dbReference type="GO" id="GO:0005886">
    <property type="term" value="C:plasma membrane"/>
    <property type="evidence" value="ECO:0007669"/>
    <property type="project" value="UniProtKB-SubCell"/>
</dbReference>
<feature type="transmembrane region" description="Helical" evidence="6">
    <location>
        <begin position="146"/>
        <end position="168"/>
    </location>
</feature>
<keyword evidence="5 6" id="KW-0472">Membrane</keyword>
<evidence type="ECO:0008006" key="9">
    <source>
        <dbReference type="Google" id="ProtNLM"/>
    </source>
</evidence>
<organism evidence="7 8">
    <name type="scientific">Piscinibacter sakaiensis</name>
    <name type="common">Ideonella sakaiensis</name>
    <dbReference type="NCBI Taxonomy" id="1547922"/>
    <lineage>
        <taxon>Bacteria</taxon>
        <taxon>Pseudomonadati</taxon>
        <taxon>Pseudomonadota</taxon>
        <taxon>Betaproteobacteria</taxon>
        <taxon>Burkholderiales</taxon>
        <taxon>Sphaerotilaceae</taxon>
        <taxon>Piscinibacter</taxon>
    </lineage>
</organism>
<dbReference type="RefSeq" id="WP_054020167.1">
    <property type="nucleotide sequence ID" value="NZ_BBYR01000032.1"/>
</dbReference>
<name>A0A0K8P1X5_PISS1</name>
<dbReference type="Pfam" id="PF09678">
    <property type="entry name" value="Caa3_CtaG"/>
    <property type="match status" value="1"/>
</dbReference>
<evidence type="ECO:0000313" key="7">
    <source>
        <dbReference type="EMBL" id="GAP36160.1"/>
    </source>
</evidence>
<feature type="transmembrane region" description="Helical" evidence="6">
    <location>
        <begin position="255"/>
        <end position="280"/>
    </location>
</feature>
<evidence type="ECO:0000256" key="1">
    <source>
        <dbReference type="ARBA" id="ARBA00004651"/>
    </source>
</evidence>
<reference evidence="8" key="1">
    <citation type="submission" date="2015-07" db="EMBL/GenBank/DDBJ databases">
        <title>Discovery of a poly(ethylene terephthalate assimilation.</title>
        <authorList>
            <person name="Yoshida S."/>
            <person name="Hiraga K."/>
            <person name="Takehana T."/>
            <person name="Taniguchi I."/>
            <person name="Yamaji H."/>
            <person name="Maeda Y."/>
            <person name="Toyohara K."/>
            <person name="Miyamoto K."/>
            <person name="Kimura Y."/>
            <person name="Oda K."/>
        </authorList>
    </citation>
    <scope>NUCLEOTIDE SEQUENCE [LARGE SCALE GENOMIC DNA]</scope>
    <source>
        <strain evidence="8">NBRC 110686 / TISTR 2288 / 201-F6</strain>
    </source>
</reference>
<evidence type="ECO:0000256" key="3">
    <source>
        <dbReference type="ARBA" id="ARBA00022692"/>
    </source>
</evidence>
<feature type="transmembrane region" description="Helical" evidence="6">
    <location>
        <begin position="62"/>
        <end position="83"/>
    </location>
</feature>
<sequence length="288" mass="30398">MKRQLAAGLAGAPALAAAHGQASLETWPWNDDAWLWVLVLAAGLAYGAGLRRLWRSAGVGRGIGRASAGAWAAGWALLALALLSPLDPLGSVSFAAHMVQHELLMLVAAPLLVVGRPLVAGTWALPARWRGPVARGLQRTGVTGAVQRLSHPVVAWLLHLVVLWGWHAPPLFEAALHHDGVHVLQHASFFVSALLYWWALVQPGRLAAVPLSVATTAMHTGVLGALLTFSTTVWYPHYRGGAGPGKLDALADQHLGGLIMWVPAGAVMLAVALAALVSLLRRLEPAPR</sequence>
<evidence type="ECO:0000256" key="6">
    <source>
        <dbReference type="SAM" id="Phobius"/>
    </source>
</evidence>
<gene>
    <name evidence="7" type="ORF">ISF6_2000</name>
</gene>
<comment type="caution">
    <text evidence="7">The sequence shown here is derived from an EMBL/GenBank/DDBJ whole genome shotgun (WGS) entry which is preliminary data.</text>
</comment>
<dbReference type="InterPro" id="IPR019108">
    <property type="entry name" value="Caa3_assmbl_CtaG-rel"/>
</dbReference>
<dbReference type="EMBL" id="BBYR01000032">
    <property type="protein sequence ID" value="GAP36160.1"/>
    <property type="molecule type" value="Genomic_DNA"/>
</dbReference>
<accession>A0A0K8P1X5</accession>
<evidence type="ECO:0000256" key="5">
    <source>
        <dbReference type="ARBA" id="ARBA00023136"/>
    </source>
</evidence>
<comment type="subcellular location">
    <subcellularLocation>
        <location evidence="1">Cell membrane</location>
        <topology evidence="1">Multi-pass membrane protein</topology>
    </subcellularLocation>
</comment>
<feature type="transmembrane region" description="Helical" evidence="6">
    <location>
        <begin position="33"/>
        <end position="50"/>
    </location>
</feature>
<feature type="transmembrane region" description="Helical" evidence="6">
    <location>
        <begin position="103"/>
        <end position="125"/>
    </location>
</feature>
<dbReference type="AlphaFoldDB" id="A0A0K8P1X5"/>
<keyword evidence="2" id="KW-1003">Cell membrane</keyword>
<feature type="transmembrane region" description="Helical" evidence="6">
    <location>
        <begin position="211"/>
        <end position="235"/>
    </location>
</feature>
<keyword evidence="4 6" id="KW-1133">Transmembrane helix</keyword>
<keyword evidence="3 6" id="KW-0812">Transmembrane</keyword>
<dbReference type="Proteomes" id="UP000037660">
    <property type="component" value="Unassembled WGS sequence"/>
</dbReference>
<dbReference type="STRING" id="1547922.ISF6_2000"/>
<proteinExistence type="predicted"/>
<keyword evidence="8" id="KW-1185">Reference proteome</keyword>
<evidence type="ECO:0000256" key="4">
    <source>
        <dbReference type="ARBA" id="ARBA00022989"/>
    </source>
</evidence>
<evidence type="ECO:0000313" key="8">
    <source>
        <dbReference type="Proteomes" id="UP000037660"/>
    </source>
</evidence>
<dbReference type="OrthoDB" id="9808789at2"/>
<reference evidence="7 8" key="2">
    <citation type="journal article" date="2016" name="Science">
        <title>A bacterium that degrades and assimilates poly(ethylene terephthalate).</title>
        <authorList>
            <person name="Yoshida S."/>
            <person name="Hiraga K."/>
            <person name="Takehana T."/>
            <person name="Taniguchi I."/>
            <person name="Yamaji H."/>
            <person name="Maeda Y."/>
            <person name="Toyohara K."/>
            <person name="Miyamoto K."/>
            <person name="Kimura Y."/>
            <person name="Oda K."/>
        </authorList>
    </citation>
    <scope>NUCLEOTIDE SEQUENCE [LARGE SCALE GENOMIC DNA]</scope>
    <source>
        <strain evidence="8">NBRC 110686 / TISTR 2288 / 201-F6</strain>
    </source>
</reference>
<feature type="transmembrane region" description="Helical" evidence="6">
    <location>
        <begin position="180"/>
        <end position="199"/>
    </location>
</feature>
<protein>
    <recommendedName>
        <fullName evidence="9">Cytochrome c oxidase assembly protein</fullName>
    </recommendedName>
</protein>